<dbReference type="InterPro" id="IPR001867">
    <property type="entry name" value="OmpR/PhoB-type_DNA-bd"/>
</dbReference>
<reference evidence="10 11" key="1">
    <citation type="submission" date="2020-08" db="EMBL/GenBank/DDBJ databases">
        <title>Sequencing the genomes of 1000 actinobacteria strains.</title>
        <authorList>
            <person name="Klenk H.-P."/>
        </authorList>
    </citation>
    <scope>NUCLEOTIDE SEQUENCE [LARGE SCALE GENOMIC DNA]</scope>
    <source>
        <strain evidence="10 11">DSM 44551</strain>
    </source>
</reference>
<evidence type="ECO:0000313" key="10">
    <source>
        <dbReference type="EMBL" id="MBB5435739.1"/>
    </source>
</evidence>
<dbReference type="SMART" id="SM00448">
    <property type="entry name" value="REC"/>
    <property type="match status" value="1"/>
</dbReference>
<protein>
    <recommendedName>
        <fullName evidence="5">Sensory transduction protein RegX3</fullName>
    </recommendedName>
</protein>
<feature type="domain" description="OmpR/PhoB-type" evidence="9">
    <location>
        <begin position="124"/>
        <end position="219"/>
    </location>
</feature>
<dbReference type="SMART" id="SM00862">
    <property type="entry name" value="Trans_reg_C"/>
    <property type="match status" value="1"/>
</dbReference>
<dbReference type="Proteomes" id="UP000572635">
    <property type="component" value="Unassembled WGS sequence"/>
</dbReference>
<evidence type="ECO:0000256" key="2">
    <source>
        <dbReference type="ARBA" id="ARBA00023015"/>
    </source>
</evidence>
<evidence type="ECO:0000256" key="5">
    <source>
        <dbReference type="ARBA" id="ARBA00041201"/>
    </source>
</evidence>
<dbReference type="InterPro" id="IPR001789">
    <property type="entry name" value="Sig_transdc_resp-reg_receiver"/>
</dbReference>
<dbReference type="GO" id="GO:0006355">
    <property type="term" value="P:regulation of DNA-templated transcription"/>
    <property type="evidence" value="ECO:0007669"/>
    <property type="project" value="InterPro"/>
</dbReference>
<dbReference type="PROSITE" id="PS50110">
    <property type="entry name" value="RESPONSE_REGULATORY"/>
    <property type="match status" value="1"/>
</dbReference>
<dbReference type="Pfam" id="PF00072">
    <property type="entry name" value="Response_reg"/>
    <property type="match status" value="1"/>
</dbReference>
<comment type="caution">
    <text evidence="10">The sequence shown here is derived from an EMBL/GenBank/DDBJ whole genome shotgun (WGS) entry which is preliminary data.</text>
</comment>
<dbReference type="InterPro" id="IPR011006">
    <property type="entry name" value="CheY-like_superfamily"/>
</dbReference>
<evidence type="ECO:0000259" key="8">
    <source>
        <dbReference type="PROSITE" id="PS50110"/>
    </source>
</evidence>
<keyword evidence="4" id="KW-0804">Transcription</keyword>
<keyword evidence="3 7" id="KW-0238">DNA-binding</keyword>
<dbReference type="GO" id="GO:0032993">
    <property type="term" value="C:protein-DNA complex"/>
    <property type="evidence" value="ECO:0007669"/>
    <property type="project" value="TreeGrafter"/>
</dbReference>
<dbReference type="Gene3D" id="1.10.10.10">
    <property type="entry name" value="Winged helix-like DNA-binding domain superfamily/Winged helix DNA-binding domain"/>
    <property type="match status" value="1"/>
</dbReference>
<evidence type="ECO:0000256" key="3">
    <source>
        <dbReference type="ARBA" id="ARBA00023125"/>
    </source>
</evidence>
<dbReference type="InterPro" id="IPR039420">
    <property type="entry name" value="WalR-like"/>
</dbReference>
<gene>
    <name evidence="10" type="ORF">HDA36_005887</name>
</gene>
<dbReference type="Gene3D" id="6.10.250.690">
    <property type="match status" value="1"/>
</dbReference>
<dbReference type="RefSeq" id="WP_184398789.1">
    <property type="nucleotide sequence ID" value="NZ_BAAAJD010000103.1"/>
</dbReference>
<sequence>MRIVLVEDDDGVSAAIADFLGANGHSAVRLRRGADALTRHHGADLMLLDLGLPDGDGLDVLRKLRRVTQVPVIILTARSDEPSVMRGLRWGADDYLVKPVRAGEMLARIEAVARRSAHREEPAAREVVEGDVRIDLESRRVTVGGAEVRLTGKEFDLLAALARRAGSAVSREVLLDEVWGDAYLAVSRTLDVHMTQLRAKLDRPGLITTIRGYGYRFGLE</sequence>
<dbReference type="AlphaFoldDB" id="A0A7W8QSI3"/>
<dbReference type="SUPFAM" id="SSF52172">
    <property type="entry name" value="CheY-like"/>
    <property type="match status" value="1"/>
</dbReference>
<keyword evidence="1 6" id="KW-0597">Phosphoprotein</keyword>
<dbReference type="GO" id="GO:0005829">
    <property type="term" value="C:cytosol"/>
    <property type="evidence" value="ECO:0007669"/>
    <property type="project" value="TreeGrafter"/>
</dbReference>
<dbReference type="EMBL" id="JACHDB010000002">
    <property type="protein sequence ID" value="MBB5435739.1"/>
    <property type="molecule type" value="Genomic_DNA"/>
</dbReference>
<evidence type="ECO:0000313" key="11">
    <source>
        <dbReference type="Proteomes" id="UP000572635"/>
    </source>
</evidence>
<evidence type="ECO:0000256" key="4">
    <source>
        <dbReference type="ARBA" id="ARBA00023163"/>
    </source>
</evidence>
<evidence type="ECO:0000256" key="1">
    <source>
        <dbReference type="ARBA" id="ARBA00022553"/>
    </source>
</evidence>
<dbReference type="CDD" id="cd00383">
    <property type="entry name" value="trans_reg_C"/>
    <property type="match status" value="1"/>
</dbReference>
<feature type="domain" description="Response regulatory" evidence="8">
    <location>
        <begin position="2"/>
        <end position="113"/>
    </location>
</feature>
<dbReference type="PANTHER" id="PTHR48111">
    <property type="entry name" value="REGULATOR OF RPOS"/>
    <property type="match status" value="1"/>
</dbReference>
<dbReference type="InterPro" id="IPR036388">
    <property type="entry name" value="WH-like_DNA-bd_sf"/>
</dbReference>
<evidence type="ECO:0000256" key="7">
    <source>
        <dbReference type="PROSITE-ProRule" id="PRU01091"/>
    </source>
</evidence>
<feature type="DNA-binding region" description="OmpR/PhoB-type" evidence="7">
    <location>
        <begin position="124"/>
        <end position="219"/>
    </location>
</feature>
<organism evidence="10 11">
    <name type="scientific">Nocardiopsis composta</name>
    <dbReference type="NCBI Taxonomy" id="157465"/>
    <lineage>
        <taxon>Bacteria</taxon>
        <taxon>Bacillati</taxon>
        <taxon>Actinomycetota</taxon>
        <taxon>Actinomycetes</taxon>
        <taxon>Streptosporangiales</taxon>
        <taxon>Nocardiopsidaceae</taxon>
        <taxon>Nocardiopsis</taxon>
    </lineage>
</organism>
<keyword evidence="2" id="KW-0805">Transcription regulation</keyword>
<feature type="modified residue" description="4-aspartylphosphate" evidence="6">
    <location>
        <position position="49"/>
    </location>
</feature>
<evidence type="ECO:0000256" key="6">
    <source>
        <dbReference type="PROSITE-ProRule" id="PRU00169"/>
    </source>
</evidence>
<dbReference type="GO" id="GO:0000976">
    <property type="term" value="F:transcription cis-regulatory region binding"/>
    <property type="evidence" value="ECO:0007669"/>
    <property type="project" value="TreeGrafter"/>
</dbReference>
<dbReference type="GO" id="GO:0000156">
    <property type="term" value="F:phosphorelay response regulator activity"/>
    <property type="evidence" value="ECO:0007669"/>
    <property type="project" value="TreeGrafter"/>
</dbReference>
<name>A0A7W8QSI3_9ACTN</name>
<accession>A0A7W8QSI3</accession>
<dbReference type="Pfam" id="PF00486">
    <property type="entry name" value="Trans_reg_C"/>
    <property type="match status" value="1"/>
</dbReference>
<evidence type="ECO:0000259" key="9">
    <source>
        <dbReference type="PROSITE" id="PS51755"/>
    </source>
</evidence>
<keyword evidence="11" id="KW-1185">Reference proteome</keyword>
<dbReference type="PANTHER" id="PTHR48111:SF72">
    <property type="entry name" value="SENSORY TRANSDUCTION PROTEIN REGX3"/>
    <property type="match status" value="1"/>
</dbReference>
<dbReference type="Gene3D" id="3.40.50.2300">
    <property type="match status" value="1"/>
</dbReference>
<dbReference type="PROSITE" id="PS51755">
    <property type="entry name" value="OMPR_PHOB"/>
    <property type="match status" value="1"/>
</dbReference>
<proteinExistence type="predicted"/>